<sequence length="362" mass="41552">MDVMVEGRYAMKVRRLLKEHEISFDVSVADVARVLAMVKVNTGHVLKPLHRSTHPPAQSMNWRDFHPLNVIYTFLHDLENEFPSICTVNVIGKSVEGRDIKMLKISNSHANNECVWLDGAIHAREWITTSVVTYIADHIARNFGLLPECITDRDWYFLPVLNPDGYAHTHVYDRMWRKNRARYEGNCVGVDLNRNFDFGWDKLGLDTSMNGPFHPNYRGPVPFSEPETKAVRDVVLAIKNNVKVFISFHSYSQVISFPWCYTSEPCPHYVKLLEGAAAISKAIYDTTGSMYKVGSFKDLMYSATGTSVDWCYGVLDVPYTYLIELRSKKYRFLLPKDEILDNCREILNGVKALMEYIGMYVP</sequence>
<evidence type="ECO:0000256" key="4">
    <source>
        <dbReference type="ARBA" id="ARBA00022670"/>
    </source>
</evidence>
<dbReference type="CDD" id="cd03860">
    <property type="entry name" value="M14_CP_A-B_like"/>
    <property type="match status" value="1"/>
</dbReference>
<dbReference type="GO" id="GO:0004181">
    <property type="term" value="F:metallocarboxypeptidase activity"/>
    <property type="evidence" value="ECO:0007669"/>
    <property type="project" value="InterPro"/>
</dbReference>
<evidence type="ECO:0000256" key="1">
    <source>
        <dbReference type="ARBA" id="ARBA00001947"/>
    </source>
</evidence>
<comment type="cofactor">
    <cofactor evidence="1">
        <name>Zn(2+)</name>
        <dbReference type="ChEBI" id="CHEBI:29105"/>
    </cofactor>
</comment>
<dbReference type="InterPro" id="IPR000834">
    <property type="entry name" value="Peptidase_M14"/>
</dbReference>
<feature type="domain" description="Peptidase M14" evidence="11">
    <location>
        <begin position="64"/>
        <end position="357"/>
    </location>
</feature>
<dbReference type="PANTHER" id="PTHR11705">
    <property type="entry name" value="PROTEASE FAMILY M14 CARBOXYPEPTIDASE A,B"/>
    <property type="match status" value="1"/>
</dbReference>
<evidence type="ECO:0000256" key="9">
    <source>
        <dbReference type="ARBA" id="ARBA00023049"/>
    </source>
</evidence>
<dbReference type="OrthoDB" id="3626597at2759"/>
<evidence type="ECO:0000256" key="8">
    <source>
        <dbReference type="ARBA" id="ARBA00022833"/>
    </source>
</evidence>
<keyword evidence="8" id="KW-0862">Zinc</keyword>
<dbReference type="SUPFAM" id="SSF53187">
    <property type="entry name" value="Zn-dependent exopeptidases"/>
    <property type="match status" value="1"/>
</dbReference>
<keyword evidence="3 12" id="KW-0121">Carboxypeptidase</keyword>
<dbReference type="GO" id="GO:0006508">
    <property type="term" value="P:proteolysis"/>
    <property type="evidence" value="ECO:0007669"/>
    <property type="project" value="UniProtKB-KW"/>
</dbReference>
<dbReference type="PRINTS" id="PR00765">
    <property type="entry name" value="CRBOXYPTASEA"/>
</dbReference>
<dbReference type="PROSITE" id="PS00133">
    <property type="entry name" value="CARBOXYPEPT_ZN_2"/>
    <property type="match status" value="1"/>
</dbReference>
<dbReference type="SMART" id="SM00631">
    <property type="entry name" value="Zn_pept"/>
    <property type="match status" value="1"/>
</dbReference>
<evidence type="ECO:0000259" key="11">
    <source>
        <dbReference type="PROSITE" id="PS52035"/>
    </source>
</evidence>
<evidence type="ECO:0000256" key="3">
    <source>
        <dbReference type="ARBA" id="ARBA00022645"/>
    </source>
</evidence>
<protein>
    <submittedName>
        <fullName evidence="12">Carboxypeptidase B</fullName>
    </submittedName>
</protein>
<dbReference type="InterPro" id="IPR057247">
    <property type="entry name" value="CARBOXYPEPT_ZN_2"/>
</dbReference>
<evidence type="ECO:0000256" key="10">
    <source>
        <dbReference type="PROSITE-ProRule" id="PRU01379"/>
    </source>
</evidence>
<evidence type="ECO:0000313" key="13">
    <source>
        <dbReference type="Proteomes" id="UP000299102"/>
    </source>
</evidence>
<organism evidence="12 13">
    <name type="scientific">Eumeta variegata</name>
    <name type="common">Bagworm moth</name>
    <name type="synonym">Eumeta japonica</name>
    <dbReference type="NCBI Taxonomy" id="151549"/>
    <lineage>
        <taxon>Eukaryota</taxon>
        <taxon>Metazoa</taxon>
        <taxon>Ecdysozoa</taxon>
        <taxon>Arthropoda</taxon>
        <taxon>Hexapoda</taxon>
        <taxon>Insecta</taxon>
        <taxon>Pterygota</taxon>
        <taxon>Neoptera</taxon>
        <taxon>Endopterygota</taxon>
        <taxon>Lepidoptera</taxon>
        <taxon>Glossata</taxon>
        <taxon>Ditrysia</taxon>
        <taxon>Tineoidea</taxon>
        <taxon>Psychidae</taxon>
        <taxon>Oiketicinae</taxon>
        <taxon>Eumeta</taxon>
    </lineage>
</organism>
<reference evidence="12 13" key="1">
    <citation type="journal article" date="2019" name="Commun. Biol.">
        <title>The bagworm genome reveals a unique fibroin gene that provides high tensile strength.</title>
        <authorList>
            <person name="Kono N."/>
            <person name="Nakamura H."/>
            <person name="Ohtoshi R."/>
            <person name="Tomita M."/>
            <person name="Numata K."/>
            <person name="Arakawa K."/>
        </authorList>
    </citation>
    <scope>NUCLEOTIDE SEQUENCE [LARGE SCALE GENOMIC DNA]</scope>
</reference>
<feature type="active site" description="Proton donor/acceptor" evidence="10">
    <location>
        <position position="324"/>
    </location>
</feature>
<keyword evidence="7" id="KW-0378">Hydrolase</keyword>
<evidence type="ECO:0000256" key="5">
    <source>
        <dbReference type="ARBA" id="ARBA00022723"/>
    </source>
</evidence>
<dbReference type="Pfam" id="PF00246">
    <property type="entry name" value="Peptidase_M14"/>
    <property type="match status" value="1"/>
</dbReference>
<keyword evidence="9" id="KW-0482">Metalloprotease</keyword>
<keyword evidence="4" id="KW-0645">Protease</keyword>
<evidence type="ECO:0000256" key="7">
    <source>
        <dbReference type="ARBA" id="ARBA00022801"/>
    </source>
</evidence>
<gene>
    <name evidence="12" type="ORF">EVAR_96684_1</name>
</gene>
<keyword evidence="5" id="KW-0479">Metal-binding</keyword>
<accession>A0A4C1WGD1</accession>
<dbReference type="PROSITE" id="PS52035">
    <property type="entry name" value="PEPTIDASE_M14"/>
    <property type="match status" value="1"/>
</dbReference>
<dbReference type="FunFam" id="3.40.630.10:FF:000084">
    <property type="entry name" value="Carboxypeptidase B2"/>
    <property type="match status" value="1"/>
</dbReference>
<proteinExistence type="inferred from homology"/>
<dbReference type="Gene3D" id="3.40.630.10">
    <property type="entry name" value="Zn peptidases"/>
    <property type="match status" value="1"/>
</dbReference>
<name>A0A4C1WGD1_EUMVA</name>
<keyword evidence="13" id="KW-1185">Reference proteome</keyword>
<evidence type="ECO:0000256" key="2">
    <source>
        <dbReference type="ARBA" id="ARBA00005988"/>
    </source>
</evidence>
<dbReference type="Proteomes" id="UP000299102">
    <property type="component" value="Unassembled WGS sequence"/>
</dbReference>
<dbReference type="GO" id="GO:0005615">
    <property type="term" value="C:extracellular space"/>
    <property type="evidence" value="ECO:0007669"/>
    <property type="project" value="TreeGrafter"/>
</dbReference>
<dbReference type="PANTHER" id="PTHR11705:SF91">
    <property type="entry name" value="FI01817P-RELATED"/>
    <property type="match status" value="1"/>
</dbReference>
<dbReference type="AlphaFoldDB" id="A0A4C1WGD1"/>
<comment type="similarity">
    <text evidence="2 10">Belongs to the peptidase M14 family.</text>
</comment>
<evidence type="ECO:0000256" key="6">
    <source>
        <dbReference type="ARBA" id="ARBA00022729"/>
    </source>
</evidence>
<comment type="caution">
    <text evidence="12">The sequence shown here is derived from an EMBL/GenBank/DDBJ whole genome shotgun (WGS) entry which is preliminary data.</text>
</comment>
<dbReference type="GO" id="GO:0008270">
    <property type="term" value="F:zinc ion binding"/>
    <property type="evidence" value="ECO:0007669"/>
    <property type="project" value="InterPro"/>
</dbReference>
<dbReference type="EMBL" id="BGZK01000566">
    <property type="protein sequence ID" value="GBP50448.1"/>
    <property type="molecule type" value="Genomic_DNA"/>
</dbReference>
<evidence type="ECO:0000313" key="12">
    <source>
        <dbReference type="EMBL" id="GBP50448.1"/>
    </source>
</evidence>
<keyword evidence="6" id="KW-0732">Signal</keyword>